<sequence>MTARSESQIKADLEAARADLSGTVEELSDYFSPKANVERAKSDAQKKARALADKAQDTVQQASTGKPEALGKVALAAGGALALGALLVRRILK</sequence>
<evidence type="ECO:0000313" key="1">
    <source>
        <dbReference type="EMBL" id="MCG4617871.1"/>
    </source>
</evidence>
<name>A0AAJ1EY45_9ACTO</name>
<proteinExistence type="predicted"/>
<comment type="caution">
    <text evidence="1">The sequence shown here is derived from an EMBL/GenBank/DDBJ whole genome shotgun (WGS) entry which is preliminary data.</text>
</comment>
<dbReference type="EMBL" id="JAKNHJ010000008">
    <property type="protein sequence ID" value="MCG4617871.1"/>
    <property type="molecule type" value="Genomic_DNA"/>
</dbReference>
<dbReference type="AlphaFoldDB" id="A0AAJ1EY45"/>
<organism evidence="1 2">
    <name type="scientific">Varibaculum cambriense</name>
    <dbReference type="NCBI Taxonomy" id="184870"/>
    <lineage>
        <taxon>Bacteria</taxon>
        <taxon>Bacillati</taxon>
        <taxon>Actinomycetota</taxon>
        <taxon>Actinomycetes</taxon>
        <taxon>Actinomycetales</taxon>
        <taxon>Actinomycetaceae</taxon>
        <taxon>Varibaculum</taxon>
    </lineage>
</organism>
<reference evidence="1" key="1">
    <citation type="submission" date="2022-01" db="EMBL/GenBank/DDBJ databases">
        <title>Collection of gut derived symbiotic bacterial strains cultured from healthy donors.</title>
        <authorList>
            <person name="Lin H."/>
            <person name="Kohout C."/>
            <person name="Waligurski E."/>
            <person name="Pamer E.G."/>
        </authorList>
    </citation>
    <scope>NUCLEOTIDE SEQUENCE</scope>
    <source>
        <strain evidence="1">DFI.7.46</strain>
    </source>
</reference>
<evidence type="ECO:0000313" key="2">
    <source>
        <dbReference type="Proteomes" id="UP001200537"/>
    </source>
</evidence>
<dbReference type="InterPro" id="IPR022062">
    <property type="entry name" value="DUF3618"/>
</dbReference>
<dbReference type="Proteomes" id="UP001200537">
    <property type="component" value="Unassembled WGS sequence"/>
</dbReference>
<protein>
    <submittedName>
        <fullName evidence="1">DUF3618 domain-containing protein</fullName>
    </submittedName>
</protein>
<dbReference type="Pfam" id="PF12277">
    <property type="entry name" value="DUF3618"/>
    <property type="match status" value="1"/>
</dbReference>
<gene>
    <name evidence="1" type="ORF">L0M99_05120</name>
</gene>
<accession>A0AAJ1EY45</accession>
<dbReference type="RefSeq" id="WP_238127979.1">
    <property type="nucleotide sequence ID" value="NZ_CBCTPO010000007.1"/>
</dbReference>